<dbReference type="PANTHER" id="PTHR11567">
    <property type="entry name" value="ACID PHOSPHATASE-RELATED"/>
    <property type="match status" value="1"/>
</dbReference>
<evidence type="ECO:0000256" key="2">
    <source>
        <dbReference type="ARBA" id="ARBA00005375"/>
    </source>
</evidence>
<dbReference type="CDD" id="cd07061">
    <property type="entry name" value="HP_HAP_like"/>
    <property type="match status" value="1"/>
</dbReference>
<feature type="non-terminal residue" evidence="9">
    <location>
        <position position="359"/>
    </location>
</feature>
<evidence type="ECO:0000313" key="10">
    <source>
        <dbReference type="Proteomes" id="UP001328107"/>
    </source>
</evidence>
<dbReference type="PANTHER" id="PTHR11567:SF211">
    <property type="entry name" value="PROSTATIC ACID PHOSPHATASE"/>
    <property type="match status" value="1"/>
</dbReference>
<evidence type="ECO:0000256" key="8">
    <source>
        <dbReference type="SAM" id="SignalP"/>
    </source>
</evidence>
<dbReference type="Pfam" id="PF00328">
    <property type="entry name" value="His_Phos_2"/>
    <property type="match status" value="2"/>
</dbReference>
<evidence type="ECO:0000256" key="5">
    <source>
        <dbReference type="ARBA" id="ARBA00022801"/>
    </source>
</evidence>
<name>A0AAN4Z7Z6_9BILA</name>
<organism evidence="9 10">
    <name type="scientific">Pristionchus mayeri</name>
    <dbReference type="NCBI Taxonomy" id="1317129"/>
    <lineage>
        <taxon>Eukaryota</taxon>
        <taxon>Metazoa</taxon>
        <taxon>Ecdysozoa</taxon>
        <taxon>Nematoda</taxon>
        <taxon>Chromadorea</taxon>
        <taxon>Rhabditida</taxon>
        <taxon>Rhabditina</taxon>
        <taxon>Diplogasteromorpha</taxon>
        <taxon>Diplogasteroidea</taxon>
        <taxon>Neodiplogasteridae</taxon>
        <taxon>Pristionchus</taxon>
    </lineage>
</organism>
<keyword evidence="4 8" id="KW-0732">Signal</keyword>
<evidence type="ECO:0000256" key="1">
    <source>
        <dbReference type="ARBA" id="ARBA00000032"/>
    </source>
</evidence>
<dbReference type="GO" id="GO:0003993">
    <property type="term" value="F:acid phosphatase activity"/>
    <property type="evidence" value="ECO:0007669"/>
    <property type="project" value="UniProtKB-EC"/>
</dbReference>
<evidence type="ECO:0000256" key="6">
    <source>
        <dbReference type="ARBA" id="ARBA00023157"/>
    </source>
</evidence>
<feature type="chain" id="PRO_5042835421" description="acid phosphatase" evidence="8">
    <location>
        <begin position="21"/>
        <end position="359"/>
    </location>
</feature>
<keyword evidence="10" id="KW-1185">Reference proteome</keyword>
<evidence type="ECO:0000256" key="4">
    <source>
        <dbReference type="ARBA" id="ARBA00022729"/>
    </source>
</evidence>
<dbReference type="Proteomes" id="UP001328107">
    <property type="component" value="Unassembled WGS sequence"/>
</dbReference>
<comment type="caution">
    <text evidence="9">The sequence shown here is derived from an EMBL/GenBank/DDBJ whole genome shotgun (WGS) entry which is preliminary data.</text>
</comment>
<comment type="similarity">
    <text evidence="2">Belongs to the histidine acid phosphatase family.</text>
</comment>
<reference evidence="10" key="1">
    <citation type="submission" date="2022-10" db="EMBL/GenBank/DDBJ databases">
        <title>Genome assembly of Pristionchus species.</title>
        <authorList>
            <person name="Yoshida K."/>
            <person name="Sommer R.J."/>
        </authorList>
    </citation>
    <scope>NUCLEOTIDE SEQUENCE [LARGE SCALE GENOMIC DNA]</scope>
    <source>
        <strain evidence="10">RS5460</strain>
    </source>
</reference>
<evidence type="ECO:0000256" key="3">
    <source>
        <dbReference type="ARBA" id="ARBA00012646"/>
    </source>
</evidence>
<keyword evidence="7" id="KW-0325">Glycoprotein</keyword>
<dbReference type="Gene3D" id="3.40.50.1240">
    <property type="entry name" value="Phosphoglycerate mutase-like"/>
    <property type="match status" value="1"/>
</dbReference>
<gene>
    <name evidence="9" type="ORF">PMAYCL1PPCAC_06323</name>
</gene>
<dbReference type="EMBL" id="BTRK01000002">
    <property type="protein sequence ID" value="GMR36128.1"/>
    <property type="molecule type" value="Genomic_DNA"/>
</dbReference>
<dbReference type="InterPro" id="IPR029033">
    <property type="entry name" value="His_PPase_superfam"/>
</dbReference>
<evidence type="ECO:0000256" key="7">
    <source>
        <dbReference type="ARBA" id="ARBA00023180"/>
    </source>
</evidence>
<dbReference type="InterPro" id="IPR050645">
    <property type="entry name" value="Histidine_acid_phosphatase"/>
</dbReference>
<dbReference type="EC" id="3.1.3.2" evidence="3"/>
<feature type="non-terminal residue" evidence="9">
    <location>
        <position position="1"/>
    </location>
</feature>
<keyword evidence="6" id="KW-1015">Disulfide bond</keyword>
<sequence>LPTSDMISLLFFSLVAVVVGTSDELLSVSVVIRHAERPGQSGWATPQSPQVFFRGNGQLSDQGIDNACEQGKEFRKRYVKSGFIDKRFLPSEVYVRSSAVNRCLMSAASFSSALFRETSKDHAVIPPIYTKDQKDDGLLVPLLSCSDGWDDVIARFNLTSSVNVQQQALMKMLTTMWPEGCSGVPPTLIDAIVSELPNKLIKMPANYRACVEGPAKPLIYDYAEIGAGAGNNFNELRIKRVAGLLTNELLTSFAAVANCSTVPCPGQPKMRIYYTHDTNVVAIAHVFGVLDSFHNVAPEFSSALVFEIRRNANGAYVKIFLKDGHKADFVDTNNCASDCSLSAVTAAASPLAITSQIPC</sequence>
<keyword evidence="5" id="KW-0378">Hydrolase</keyword>
<evidence type="ECO:0000313" key="9">
    <source>
        <dbReference type="EMBL" id="GMR36128.1"/>
    </source>
</evidence>
<dbReference type="InterPro" id="IPR000560">
    <property type="entry name" value="His_Pase_clade-2"/>
</dbReference>
<dbReference type="SUPFAM" id="SSF53254">
    <property type="entry name" value="Phosphoglycerate mutase-like"/>
    <property type="match status" value="1"/>
</dbReference>
<accession>A0AAN4Z7Z6</accession>
<dbReference type="AlphaFoldDB" id="A0AAN4Z7Z6"/>
<feature type="signal peptide" evidence="8">
    <location>
        <begin position="1"/>
        <end position="20"/>
    </location>
</feature>
<proteinExistence type="inferred from homology"/>
<protein>
    <recommendedName>
        <fullName evidence="3">acid phosphatase</fullName>
        <ecNumber evidence="3">3.1.3.2</ecNumber>
    </recommendedName>
</protein>
<comment type="catalytic activity">
    <reaction evidence="1">
        <text>a phosphate monoester + H2O = an alcohol + phosphate</text>
        <dbReference type="Rhea" id="RHEA:15017"/>
        <dbReference type="ChEBI" id="CHEBI:15377"/>
        <dbReference type="ChEBI" id="CHEBI:30879"/>
        <dbReference type="ChEBI" id="CHEBI:43474"/>
        <dbReference type="ChEBI" id="CHEBI:67140"/>
        <dbReference type="EC" id="3.1.3.2"/>
    </reaction>
</comment>